<dbReference type="FunFam" id="1.10.150.80:FF:000001">
    <property type="entry name" value="Putative exosome component 10"/>
    <property type="match status" value="1"/>
</dbReference>
<evidence type="ECO:0000256" key="8">
    <source>
        <dbReference type="ARBA" id="ARBA00043957"/>
    </source>
</evidence>
<dbReference type="SUPFAM" id="SSF47819">
    <property type="entry name" value="HRDC-like"/>
    <property type="match status" value="1"/>
</dbReference>
<dbReference type="GO" id="GO:0005730">
    <property type="term" value="C:nucleolus"/>
    <property type="evidence" value="ECO:0007669"/>
    <property type="project" value="TreeGrafter"/>
</dbReference>
<dbReference type="CDD" id="cd06147">
    <property type="entry name" value="Rrp6p_like_exo"/>
    <property type="match status" value="1"/>
</dbReference>
<dbReference type="InterPro" id="IPR002121">
    <property type="entry name" value="HRDC_dom"/>
</dbReference>
<dbReference type="PROSITE" id="PS50967">
    <property type="entry name" value="HRDC"/>
    <property type="match status" value="1"/>
</dbReference>
<keyword evidence="4" id="KW-0378">Hydrolase</keyword>
<proteinExistence type="inferred from homology"/>
<dbReference type="GO" id="GO:0000166">
    <property type="term" value="F:nucleotide binding"/>
    <property type="evidence" value="ECO:0007669"/>
    <property type="project" value="InterPro"/>
</dbReference>
<evidence type="ECO:0000256" key="2">
    <source>
        <dbReference type="ARBA" id="ARBA00022552"/>
    </source>
</evidence>
<dbReference type="InterPro" id="IPR045092">
    <property type="entry name" value="Rrp6-like"/>
</dbReference>
<keyword evidence="3" id="KW-0540">Nuclease</keyword>
<dbReference type="InterPro" id="IPR002562">
    <property type="entry name" value="3'-5'_exonuclease_dom"/>
</dbReference>
<dbReference type="GO" id="GO:0000176">
    <property type="term" value="C:nuclear exosome (RNase complex)"/>
    <property type="evidence" value="ECO:0007669"/>
    <property type="project" value="InterPro"/>
</dbReference>
<sequence>METKPSEELDPSPPSLEIESFSKNGFQNLVLLTRLSHGLPHKTTDYDYYSSFPGFQFFTAKMRERSFSLIQKLSTGISPLLPRLASNEHNPLPEIEELFDKLVETNDSGLEQVGHLIDILNGVIPPPALIPSPLTAIETDSISHAPSTSSVSTSTVPYSSSLQLPTWNRLQRGQGPTNHWVRGQLLRSNQIPKPQITRLGLDNSDTPFIPALRGGVKPNAVDPVRSVIDHSSLDDLLSRMRAQDSARLHPYYDELQDVNYSQTVFHNSEPDDPGPLDNHTYEFITTEDRIDVLVQKLNEVTEIAIDLEHHDYRSYLGFTCLVQISIKGHDYVIDPLCVGHCLHKLLDPFTNPQIIKVLHGADHDVQWLQRDFGLYLVGMFDTHQSSIVLGLPKKSLAFLLNYCCNVTASKKFQIADWRLRPLPPQMERYAREDTHYLLYIYHRMRNELIRRSTKDLCLLTEVLDKSRMICLKVYTKPIFDPQGYLRLLSKNARSINPFQREIAKRLYAWRNLTAREKDESFEYVLPSSMLFQISDKIPTGKQGILACCDPIPPLMSSSLDELVMILQEAKTYCTQNPNFEMLPVKRRKSERLNSTPISSLVNTSCPDVLEVTVDQNNDPNHFTPAKDYMTIPEGKASLSILAECPSQGEEDVKALINKVLASFTDPFDLFLMRPADSTEPTAKHDLQGAISLPLEDGILEQDIIYLAPDKDKPKAYNPLVFTTIKPDKSDVTEPIEVINNSNELVLDEVTVPKDFIVIGDMMRKEMKNQPTQNGEYKKSKRGRKRKHFREPGQTIQTQIRPFKSFNYSAMPPPPVIHPMPPPKRMRFQNPFPRHPMPPVPPPFIVPGSRNMYPPPIRPFRLYDRGFSVFNRYPPPQHFVRHQGVPWPS</sequence>
<evidence type="ECO:0000256" key="7">
    <source>
        <dbReference type="ARBA" id="ARBA00023242"/>
    </source>
</evidence>
<dbReference type="PANTHER" id="PTHR12124">
    <property type="entry name" value="POLYMYOSITIS/SCLERODERMA AUTOANTIGEN-RELATED"/>
    <property type="match status" value="1"/>
</dbReference>
<dbReference type="InterPro" id="IPR044876">
    <property type="entry name" value="HRDC_dom_sf"/>
</dbReference>
<evidence type="ECO:0000256" key="5">
    <source>
        <dbReference type="ARBA" id="ARBA00022835"/>
    </source>
</evidence>
<evidence type="ECO:0000313" key="11">
    <source>
        <dbReference type="EMBL" id="KAI6656587.1"/>
    </source>
</evidence>
<feature type="region of interest" description="Disordered" evidence="9">
    <location>
        <begin position="766"/>
        <end position="790"/>
    </location>
</feature>
<dbReference type="Pfam" id="PF01612">
    <property type="entry name" value="DNA_pol_A_exo1"/>
    <property type="match status" value="1"/>
</dbReference>
<dbReference type="PANTHER" id="PTHR12124:SF47">
    <property type="entry name" value="EXOSOME COMPONENT 10"/>
    <property type="match status" value="1"/>
</dbReference>
<dbReference type="GO" id="GO:0071040">
    <property type="term" value="P:nuclear polyadenylation-dependent antisense transcript catabolic process"/>
    <property type="evidence" value="ECO:0007669"/>
    <property type="project" value="TreeGrafter"/>
</dbReference>
<dbReference type="GO" id="GO:0071036">
    <property type="term" value="P:nuclear polyadenylation-dependent snoRNA catabolic process"/>
    <property type="evidence" value="ECO:0007669"/>
    <property type="project" value="TreeGrafter"/>
</dbReference>
<dbReference type="GO" id="GO:0071035">
    <property type="term" value="P:nuclear polyadenylation-dependent rRNA catabolic process"/>
    <property type="evidence" value="ECO:0007669"/>
    <property type="project" value="TreeGrafter"/>
</dbReference>
<reference evidence="11 12" key="1">
    <citation type="journal article" date="2023" name="BMC Biol.">
        <title>The compact genome of the sponge Oopsacas minuta (Hexactinellida) is lacking key metazoan core genes.</title>
        <authorList>
            <person name="Santini S."/>
            <person name="Schenkelaars Q."/>
            <person name="Jourda C."/>
            <person name="Duchesne M."/>
            <person name="Belahbib H."/>
            <person name="Rocher C."/>
            <person name="Selva M."/>
            <person name="Riesgo A."/>
            <person name="Vervoort M."/>
            <person name="Leys S.P."/>
            <person name="Kodjabachian L."/>
            <person name="Le Bivic A."/>
            <person name="Borchiellini C."/>
            <person name="Claverie J.M."/>
            <person name="Renard E."/>
        </authorList>
    </citation>
    <scope>NUCLEOTIDE SEQUENCE [LARGE SCALE GENOMIC DNA]</scope>
    <source>
        <strain evidence="11">SPO-2</strain>
    </source>
</reference>
<feature type="compositionally biased region" description="Basic residues" evidence="9">
    <location>
        <begin position="778"/>
        <end position="788"/>
    </location>
</feature>
<evidence type="ECO:0000259" key="10">
    <source>
        <dbReference type="PROSITE" id="PS50967"/>
    </source>
</evidence>
<comment type="caution">
    <text evidence="11">The sequence shown here is derived from an EMBL/GenBank/DDBJ whole genome shotgun (WGS) entry which is preliminary data.</text>
</comment>
<dbReference type="GO" id="GO:0071051">
    <property type="term" value="P:poly(A)-dependent snoRNA 3'-end processing"/>
    <property type="evidence" value="ECO:0007669"/>
    <property type="project" value="TreeGrafter"/>
</dbReference>
<dbReference type="InterPro" id="IPR012588">
    <property type="entry name" value="Exosome-assoc_fac_Rrp6_N"/>
</dbReference>
<dbReference type="GO" id="GO:0003727">
    <property type="term" value="F:single-stranded RNA binding"/>
    <property type="evidence" value="ECO:0007669"/>
    <property type="project" value="TreeGrafter"/>
</dbReference>
<dbReference type="GO" id="GO:0071039">
    <property type="term" value="P:nuclear polyadenylation-dependent CUT catabolic process"/>
    <property type="evidence" value="ECO:0007669"/>
    <property type="project" value="TreeGrafter"/>
</dbReference>
<dbReference type="InterPro" id="IPR036397">
    <property type="entry name" value="RNaseH_sf"/>
</dbReference>
<keyword evidence="2" id="KW-0698">rRNA processing</keyword>
<dbReference type="SUPFAM" id="SSF53098">
    <property type="entry name" value="Ribonuclease H-like"/>
    <property type="match status" value="1"/>
</dbReference>
<dbReference type="Pfam" id="PF00570">
    <property type="entry name" value="HRDC"/>
    <property type="match status" value="1"/>
</dbReference>
<dbReference type="SMART" id="SM00474">
    <property type="entry name" value="35EXOc"/>
    <property type="match status" value="1"/>
</dbReference>
<name>A0AAV7K5K1_9METZ</name>
<keyword evidence="6" id="KW-0269">Exonuclease</keyword>
<evidence type="ECO:0000256" key="1">
    <source>
        <dbReference type="ARBA" id="ARBA00004123"/>
    </source>
</evidence>
<dbReference type="GO" id="GO:0071037">
    <property type="term" value="P:nuclear polyadenylation-dependent snRNA catabolic process"/>
    <property type="evidence" value="ECO:0007669"/>
    <property type="project" value="TreeGrafter"/>
</dbReference>
<dbReference type="Gene3D" id="3.30.420.10">
    <property type="entry name" value="Ribonuclease H-like superfamily/Ribonuclease H"/>
    <property type="match status" value="1"/>
</dbReference>
<comment type="similarity">
    <text evidence="8">Belongs to the exosome component 10/RRP6 family.</text>
</comment>
<dbReference type="EMBL" id="JAKMXF010000144">
    <property type="protein sequence ID" value="KAI6656587.1"/>
    <property type="molecule type" value="Genomic_DNA"/>
</dbReference>
<evidence type="ECO:0000256" key="6">
    <source>
        <dbReference type="ARBA" id="ARBA00022839"/>
    </source>
</evidence>
<dbReference type="GO" id="GO:0071038">
    <property type="term" value="P:TRAMP-dependent tRNA surveillance pathway"/>
    <property type="evidence" value="ECO:0007669"/>
    <property type="project" value="TreeGrafter"/>
</dbReference>
<dbReference type="InterPro" id="IPR049559">
    <property type="entry name" value="Rrp6p-like_exo"/>
</dbReference>
<gene>
    <name evidence="11" type="ORF">LOD99_1382</name>
</gene>
<dbReference type="Pfam" id="PF08066">
    <property type="entry name" value="PMC2NT"/>
    <property type="match status" value="1"/>
</dbReference>
<keyword evidence="12" id="KW-1185">Reference proteome</keyword>
<dbReference type="InterPro" id="IPR010997">
    <property type="entry name" value="HRDC-like_sf"/>
</dbReference>
<organism evidence="11 12">
    <name type="scientific">Oopsacas minuta</name>
    <dbReference type="NCBI Taxonomy" id="111878"/>
    <lineage>
        <taxon>Eukaryota</taxon>
        <taxon>Metazoa</taxon>
        <taxon>Porifera</taxon>
        <taxon>Hexactinellida</taxon>
        <taxon>Hexasterophora</taxon>
        <taxon>Lyssacinosida</taxon>
        <taxon>Leucopsacidae</taxon>
        <taxon>Oopsacas</taxon>
    </lineage>
</organism>
<feature type="domain" description="HRDC" evidence="10">
    <location>
        <begin position="496"/>
        <end position="576"/>
    </location>
</feature>
<dbReference type="AlphaFoldDB" id="A0AAV7K5K1"/>
<dbReference type="GO" id="GO:0000175">
    <property type="term" value="F:3'-5'-RNA exonuclease activity"/>
    <property type="evidence" value="ECO:0007669"/>
    <property type="project" value="InterPro"/>
</dbReference>
<evidence type="ECO:0000256" key="9">
    <source>
        <dbReference type="SAM" id="MobiDB-lite"/>
    </source>
</evidence>
<evidence type="ECO:0000256" key="4">
    <source>
        <dbReference type="ARBA" id="ARBA00022801"/>
    </source>
</evidence>
<dbReference type="GO" id="GO:0000467">
    <property type="term" value="P:exonucleolytic trimming to generate mature 3'-end of 5.8S rRNA from tricistronic rRNA transcript (SSU-rRNA, 5.8S rRNA, LSU-rRNA)"/>
    <property type="evidence" value="ECO:0007669"/>
    <property type="project" value="InterPro"/>
</dbReference>
<dbReference type="Gene3D" id="1.10.150.80">
    <property type="entry name" value="HRDC domain"/>
    <property type="match status" value="1"/>
</dbReference>
<comment type="subcellular location">
    <subcellularLocation>
        <location evidence="1">Nucleus</location>
    </subcellularLocation>
</comment>
<dbReference type="Proteomes" id="UP001165289">
    <property type="component" value="Unassembled WGS sequence"/>
</dbReference>
<keyword evidence="7" id="KW-0539">Nucleus</keyword>
<keyword evidence="5" id="KW-0271">Exosome</keyword>
<evidence type="ECO:0000313" key="12">
    <source>
        <dbReference type="Proteomes" id="UP001165289"/>
    </source>
</evidence>
<evidence type="ECO:0000256" key="3">
    <source>
        <dbReference type="ARBA" id="ARBA00022722"/>
    </source>
</evidence>
<dbReference type="GO" id="GO:0071044">
    <property type="term" value="P:histone mRNA catabolic process"/>
    <property type="evidence" value="ECO:0007669"/>
    <property type="project" value="TreeGrafter"/>
</dbReference>
<dbReference type="InterPro" id="IPR012337">
    <property type="entry name" value="RNaseH-like_sf"/>
</dbReference>
<accession>A0AAV7K5K1</accession>
<protein>
    <submittedName>
        <fullName evidence="11">Exosome component 10</fullName>
    </submittedName>
</protein>